<evidence type="ECO:0000256" key="1">
    <source>
        <dbReference type="ARBA" id="ARBA00004123"/>
    </source>
</evidence>
<dbReference type="SUPFAM" id="SSF52113">
    <property type="entry name" value="BRCT domain"/>
    <property type="match status" value="3"/>
</dbReference>
<reference evidence="7 8" key="1">
    <citation type="journal article" date="2022" name="Gigascience">
        <title>A chromosome-level genome assembly and annotation of the desert horned lizard, Phrynosoma platyrhinos, provides insight into chromosomal rearrangements among reptiles.</title>
        <authorList>
            <person name="Koochekian N."/>
            <person name="Ascanio A."/>
            <person name="Farleigh K."/>
            <person name="Card D.C."/>
            <person name="Schield D.R."/>
            <person name="Castoe T.A."/>
            <person name="Jezkova T."/>
        </authorList>
    </citation>
    <scope>NUCLEOTIDE SEQUENCE [LARGE SCALE GENOMIC DNA]</scope>
    <source>
        <strain evidence="7">NK-2021</strain>
    </source>
</reference>
<dbReference type="InterPro" id="IPR036420">
    <property type="entry name" value="BRCT_dom_sf"/>
</dbReference>
<evidence type="ECO:0000313" key="8">
    <source>
        <dbReference type="Proteomes" id="UP000826234"/>
    </source>
</evidence>
<keyword evidence="3" id="KW-0539">Nucleus</keyword>
<dbReference type="CDD" id="cd17712">
    <property type="entry name" value="BRCT_PAXIP1_rpt5"/>
    <property type="match status" value="1"/>
</dbReference>
<comment type="caution">
    <text evidence="7">The sequence shown here is derived from an EMBL/GenBank/DDBJ whole genome shotgun (WGS) entry which is preliminary data.</text>
</comment>
<dbReference type="Proteomes" id="UP000826234">
    <property type="component" value="Unassembled WGS sequence"/>
</dbReference>
<evidence type="ECO:0000256" key="3">
    <source>
        <dbReference type="ARBA" id="ARBA00023242"/>
    </source>
</evidence>
<dbReference type="Pfam" id="PF12738">
    <property type="entry name" value="PTCB-BRCT"/>
    <property type="match status" value="2"/>
</dbReference>
<evidence type="ECO:0000256" key="2">
    <source>
        <dbReference type="ARBA" id="ARBA00022763"/>
    </source>
</evidence>
<keyword evidence="8" id="KW-1185">Reference proteome</keyword>
<dbReference type="CDD" id="cd17730">
    <property type="entry name" value="BRCT_PAXIP1_rpt4"/>
    <property type="match status" value="1"/>
</dbReference>
<dbReference type="InterPro" id="IPR051579">
    <property type="entry name" value="DDR_Transcriptional_Reg"/>
</dbReference>
<name>A0ABQ7TDA3_PHRPL</name>
<accession>A0ABQ7TDA3</accession>
<sequence length="304" mass="34469">MSDKQLLATWKRIIQAHGGTVDPTLTNRCTHLLCESQLSNMYAQIISVTGFVDSDRDDLKLMAYLAGAKYTGYLCHSNTILICKEPTGLKYEKAKEWRIPCVNAQWLCDILLGNFEALRQIQHSRYTVFNLQEPLAPNQHLVLNLLDAWRVPLKVSSELLMKLYILGGEVAESAQKCTHLIASKVTRTVKFLTAISIVKHIVTPDWLEECFKCQTFIEEQSYILRDAEAEVLFCFSLEESLKRAQAAPLFKGKYFYITPGICPSLSTMKSIVECAGGKVLSKQPSFRKLMEHKQNKMSTMQSSF</sequence>
<gene>
    <name evidence="7" type="ORF">JD844_003528</name>
</gene>
<dbReference type="Pfam" id="PF16770">
    <property type="entry name" value="RTT107_BRCT_5"/>
    <property type="match status" value="1"/>
</dbReference>
<comment type="subcellular location">
    <subcellularLocation>
        <location evidence="1">Nucleus</location>
    </subcellularLocation>
</comment>
<evidence type="ECO:0000256" key="4">
    <source>
        <dbReference type="ARBA" id="ARBA00023858"/>
    </source>
</evidence>
<feature type="domain" description="BRCT" evidence="6">
    <location>
        <begin position="38"/>
        <end position="107"/>
    </location>
</feature>
<dbReference type="Gene3D" id="3.40.50.10190">
    <property type="entry name" value="BRCT domain"/>
    <property type="match status" value="4"/>
</dbReference>
<proteinExistence type="predicted"/>
<keyword evidence="2" id="KW-0227">DNA damage</keyword>
<feature type="domain" description="BRCT" evidence="6">
    <location>
        <begin position="157"/>
        <end position="224"/>
    </location>
</feature>
<dbReference type="PANTHER" id="PTHR23196">
    <property type="entry name" value="PAX TRANSCRIPTION ACTIVATION DOMAIN INTERACTING PROTEIN"/>
    <property type="match status" value="1"/>
</dbReference>
<evidence type="ECO:0000256" key="5">
    <source>
        <dbReference type="ARBA" id="ARBA00030146"/>
    </source>
</evidence>
<dbReference type="Pfam" id="PF16589">
    <property type="entry name" value="BRCT_2"/>
    <property type="match status" value="1"/>
</dbReference>
<protein>
    <recommendedName>
        <fullName evidence="4">PAX-interacting protein 1</fullName>
    </recommendedName>
    <alternativeName>
        <fullName evidence="5">PAX transactivation activation domain-interacting protein</fullName>
    </alternativeName>
</protein>
<dbReference type="SMART" id="SM00292">
    <property type="entry name" value="BRCT"/>
    <property type="match status" value="2"/>
</dbReference>
<dbReference type="InterPro" id="IPR001357">
    <property type="entry name" value="BRCT_dom"/>
</dbReference>
<evidence type="ECO:0000259" key="6">
    <source>
        <dbReference type="PROSITE" id="PS50172"/>
    </source>
</evidence>
<dbReference type="PANTHER" id="PTHR23196:SF1">
    <property type="entry name" value="PAX-INTERACTING PROTEIN 1"/>
    <property type="match status" value="1"/>
</dbReference>
<dbReference type="PROSITE" id="PS50172">
    <property type="entry name" value="BRCT"/>
    <property type="match status" value="2"/>
</dbReference>
<organism evidence="7 8">
    <name type="scientific">Phrynosoma platyrhinos</name>
    <name type="common">Desert horned lizard</name>
    <dbReference type="NCBI Taxonomy" id="52577"/>
    <lineage>
        <taxon>Eukaryota</taxon>
        <taxon>Metazoa</taxon>
        <taxon>Chordata</taxon>
        <taxon>Craniata</taxon>
        <taxon>Vertebrata</taxon>
        <taxon>Euteleostomi</taxon>
        <taxon>Lepidosauria</taxon>
        <taxon>Squamata</taxon>
        <taxon>Bifurcata</taxon>
        <taxon>Unidentata</taxon>
        <taxon>Episquamata</taxon>
        <taxon>Toxicofera</taxon>
        <taxon>Iguania</taxon>
        <taxon>Phrynosomatidae</taxon>
        <taxon>Phrynosomatinae</taxon>
        <taxon>Phrynosoma</taxon>
    </lineage>
</organism>
<dbReference type="EMBL" id="JAIPUX010000521">
    <property type="protein sequence ID" value="KAH0627598.1"/>
    <property type="molecule type" value="Genomic_DNA"/>
</dbReference>
<evidence type="ECO:0000313" key="7">
    <source>
        <dbReference type="EMBL" id="KAH0627598.1"/>
    </source>
</evidence>